<dbReference type="SUPFAM" id="SSF51556">
    <property type="entry name" value="Metallo-dependent hydrolases"/>
    <property type="match status" value="1"/>
</dbReference>
<keyword evidence="12" id="KW-1185">Reference proteome</keyword>
<sequence>MSEVVNKNLTESKECHLNGKKNGNLNDSDYCNNNNIVAKAQDSTSNNHKVRFSCDFEEESDDSDMTNKSNENIQSCSKSEELDIINNLDSNESNGSQKNGGLKQTYSEAMMNSQLLNSLPKYIFQSNHARLTSVTPFINEIKEQNNLDGSSANLQKSSDEVSEYPIEIIENQKHAIERHMSIKNDAEHVKSEFVEPESTELEHEVNYNRILINEDAEGAEIEDLEFCSQLLVKAMIMREKYMMLSQQSYPFTTAKYLNKVFLDDQNLDRRNSIFSAEQSEQEFFEKNDDLKLNKKDKQIVEDENLYNQLWETKKAADNHPIHPPETEGDPFDIEFQPSLKCRMKMIGGVIQVFNEDGSKFSDFVYPDIGMFIDDYHLMANFISNGPLKTFCYRRVQYLKSKFELHSMLNEFKEISQQKTVPHRDFYNVRKVDTHIHGASCMNQKHLLRFIKKKIKTGGDTIVLNHHTKGPMTLNQVFEDLNLTTYDLSVDKLAMHAAYSELMSQFLTTSTDRNTFHRFDKFNAKYNPLGQTSLRDIFIKVDNDINGLFFAEILKEVTSDLEESKYQNAELRLSIYGRKFDEWDRLAEWAVKNKMYSPNNRWMIQVPRIYDIFKANKLVDNFSQILYNIFMPLFEVTNDPSSHPYLHQFLCHVSGFDSVDDESKPERDRFNPKTPKPEDWNTEENPPYVYYSYYMYANIQVLNNFRQLRNMNIFNFRPHCGEAGSSSHLITSFLLADNISHGLVLRKVPVLQYLFYLCQIGIAMSPLSNNSMFLNYIKNPFYEYHQIGLNVSLSTDDPLQFHFTKEPLMEEYSIATQVWKLSPVDMCELARNSVVMSGFPTWVKKHWLGTNFKKEGVQGNDVKRTNIPNIRVAYRYDTWVYELNLLVEGVNKKLNAAK</sequence>
<evidence type="ECO:0000256" key="6">
    <source>
        <dbReference type="ARBA" id="ARBA00022833"/>
    </source>
</evidence>
<evidence type="ECO:0000256" key="3">
    <source>
        <dbReference type="ARBA" id="ARBA00006676"/>
    </source>
</evidence>
<evidence type="ECO:0000256" key="2">
    <source>
        <dbReference type="ARBA" id="ARBA00004955"/>
    </source>
</evidence>
<dbReference type="PANTHER" id="PTHR11359">
    <property type="entry name" value="AMP DEAMINASE"/>
    <property type="match status" value="1"/>
</dbReference>
<dbReference type="PIRSF" id="PIRSF001251">
    <property type="entry name" value="AMP_deaminase_met"/>
    <property type="match status" value="1"/>
</dbReference>
<evidence type="ECO:0000256" key="9">
    <source>
        <dbReference type="PIRNR" id="PIRNR001251"/>
    </source>
</evidence>
<dbReference type="InterPro" id="IPR032466">
    <property type="entry name" value="Metal_Hydrolase"/>
</dbReference>
<evidence type="ECO:0000256" key="8">
    <source>
        <dbReference type="ARBA" id="ARBA00054146"/>
    </source>
</evidence>
<dbReference type="NCBIfam" id="TIGR01429">
    <property type="entry name" value="AMP_deaminase"/>
    <property type="match status" value="1"/>
</dbReference>
<protein>
    <recommendedName>
        <fullName evidence="9">AMP deaminase</fullName>
        <ecNumber evidence="9">3.5.4.6</ecNumber>
    </recommendedName>
</protein>
<dbReference type="GO" id="GO:0046872">
    <property type="term" value="F:metal ion binding"/>
    <property type="evidence" value="ECO:0007669"/>
    <property type="project" value="UniProtKB-KW"/>
</dbReference>
<keyword evidence="6" id="KW-0862">Zinc</keyword>
<dbReference type="AlphaFoldDB" id="A0A3M7SDL0"/>
<dbReference type="UniPathway" id="UPA00591">
    <property type="reaction ID" value="UER00663"/>
</dbReference>
<feature type="region of interest" description="Disordered" evidence="10">
    <location>
        <begin position="57"/>
        <end position="78"/>
    </location>
</feature>
<dbReference type="GO" id="GO:0005829">
    <property type="term" value="C:cytosol"/>
    <property type="evidence" value="ECO:0007669"/>
    <property type="project" value="TreeGrafter"/>
</dbReference>
<comment type="function">
    <text evidence="8">AMP deaminase plays a critical role in energy metabolism. Catalyzes the deamination of AMP to IMP and plays an important role in the purine nucleotide cycle.</text>
</comment>
<dbReference type="STRING" id="10195.A0A3M7SDL0"/>
<gene>
    <name evidence="11" type="ORF">BpHYR1_017619</name>
</gene>
<dbReference type="Gene3D" id="3.20.20.140">
    <property type="entry name" value="Metal-dependent hydrolases"/>
    <property type="match status" value="1"/>
</dbReference>
<dbReference type="FunFam" id="4.10.800.20:FF:000001">
    <property type="entry name" value="AMP deaminase"/>
    <property type="match status" value="1"/>
</dbReference>
<keyword evidence="7" id="KW-0546">Nucleotide metabolism</keyword>
<comment type="caution">
    <text evidence="11">The sequence shown here is derived from an EMBL/GenBank/DDBJ whole genome shotgun (WGS) entry which is preliminary data.</text>
</comment>
<comment type="pathway">
    <text evidence="2">Purine metabolism; IMP biosynthesis via salvage pathway; IMP from AMP: step 1/1.</text>
</comment>
<feature type="compositionally biased region" description="Polar residues" evidence="10">
    <location>
        <begin position="66"/>
        <end position="77"/>
    </location>
</feature>
<evidence type="ECO:0000256" key="10">
    <source>
        <dbReference type="SAM" id="MobiDB-lite"/>
    </source>
</evidence>
<dbReference type="EC" id="3.5.4.6" evidence="9"/>
<dbReference type="GO" id="GO:0032264">
    <property type="term" value="P:IMP salvage"/>
    <property type="evidence" value="ECO:0007669"/>
    <property type="project" value="UniProtKB-UniPathway"/>
</dbReference>
<comment type="cofactor">
    <cofactor evidence="1 9">
        <name>Zn(2+)</name>
        <dbReference type="ChEBI" id="CHEBI:29105"/>
    </cofactor>
</comment>
<evidence type="ECO:0000256" key="1">
    <source>
        <dbReference type="ARBA" id="ARBA00001947"/>
    </source>
</evidence>
<evidence type="ECO:0000256" key="4">
    <source>
        <dbReference type="ARBA" id="ARBA00022723"/>
    </source>
</evidence>
<dbReference type="Gene3D" id="4.10.800.20">
    <property type="match status" value="1"/>
</dbReference>
<accession>A0A3M7SDL0</accession>
<dbReference type="FunFam" id="3.20.20.140:FF:000035">
    <property type="entry name" value="Probable amp deaminase"/>
    <property type="match status" value="1"/>
</dbReference>
<dbReference type="EMBL" id="REGN01001565">
    <property type="protein sequence ID" value="RNA33866.1"/>
    <property type="molecule type" value="Genomic_DNA"/>
</dbReference>
<reference evidence="11 12" key="1">
    <citation type="journal article" date="2018" name="Sci. Rep.">
        <title>Genomic signatures of local adaptation to the degree of environmental predictability in rotifers.</title>
        <authorList>
            <person name="Franch-Gras L."/>
            <person name="Hahn C."/>
            <person name="Garcia-Roger E.M."/>
            <person name="Carmona M.J."/>
            <person name="Serra M."/>
            <person name="Gomez A."/>
        </authorList>
    </citation>
    <scope>NUCLEOTIDE SEQUENCE [LARGE SCALE GENOMIC DNA]</scope>
    <source>
        <strain evidence="11">HYR1</strain>
    </source>
</reference>
<dbReference type="Proteomes" id="UP000276133">
    <property type="component" value="Unassembled WGS sequence"/>
</dbReference>
<evidence type="ECO:0000256" key="5">
    <source>
        <dbReference type="ARBA" id="ARBA00022801"/>
    </source>
</evidence>
<dbReference type="InterPro" id="IPR006650">
    <property type="entry name" value="A/AMP_deam_AS"/>
</dbReference>
<dbReference type="GO" id="GO:0003876">
    <property type="term" value="F:AMP deaminase activity"/>
    <property type="evidence" value="ECO:0007669"/>
    <property type="project" value="UniProtKB-EC"/>
</dbReference>
<dbReference type="PROSITE" id="PS00485">
    <property type="entry name" value="A_DEAMINASE"/>
    <property type="match status" value="1"/>
</dbReference>
<comment type="similarity">
    <text evidence="3 9">Belongs to the metallo-dependent hydrolases superfamily. Adenosine and AMP deaminases family.</text>
</comment>
<keyword evidence="4 9" id="KW-0479">Metal-binding</keyword>
<dbReference type="GO" id="GO:0046033">
    <property type="term" value="P:AMP metabolic process"/>
    <property type="evidence" value="ECO:0007669"/>
    <property type="project" value="TreeGrafter"/>
</dbReference>
<dbReference type="Pfam" id="PF19326">
    <property type="entry name" value="AMP_deaminase"/>
    <property type="match status" value="1"/>
</dbReference>
<evidence type="ECO:0000313" key="11">
    <source>
        <dbReference type="EMBL" id="RNA33866.1"/>
    </source>
</evidence>
<proteinExistence type="inferred from homology"/>
<dbReference type="OrthoDB" id="1723809at2759"/>
<dbReference type="PANTHER" id="PTHR11359:SF0">
    <property type="entry name" value="AMP DEAMINASE"/>
    <property type="match status" value="1"/>
</dbReference>
<comment type="catalytic activity">
    <reaction evidence="9">
        <text>AMP + H2O + H(+) = IMP + NH4(+)</text>
        <dbReference type="Rhea" id="RHEA:14777"/>
        <dbReference type="ChEBI" id="CHEBI:15377"/>
        <dbReference type="ChEBI" id="CHEBI:15378"/>
        <dbReference type="ChEBI" id="CHEBI:28938"/>
        <dbReference type="ChEBI" id="CHEBI:58053"/>
        <dbReference type="ChEBI" id="CHEBI:456215"/>
        <dbReference type="EC" id="3.5.4.6"/>
    </reaction>
</comment>
<evidence type="ECO:0000256" key="7">
    <source>
        <dbReference type="ARBA" id="ARBA00023080"/>
    </source>
</evidence>
<evidence type="ECO:0000313" key="12">
    <source>
        <dbReference type="Proteomes" id="UP000276133"/>
    </source>
</evidence>
<keyword evidence="5 9" id="KW-0378">Hydrolase</keyword>
<organism evidence="11 12">
    <name type="scientific">Brachionus plicatilis</name>
    <name type="common">Marine rotifer</name>
    <name type="synonym">Brachionus muelleri</name>
    <dbReference type="NCBI Taxonomy" id="10195"/>
    <lineage>
        <taxon>Eukaryota</taxon>
        <taxon>Metazoa</taxon>
        <taxon>Spiralia</taxon>
        <taxon>Gnathifera</taxon>
        <taxon>Rotifera</taxon>
        <taxon>Eurotatoria</taxon>
        <taxon>Monogononta</taxon>
        <taxon>Pseudotrocha</taxon>
        <taxon>Ploima</taxon>
        <taxon>Brachionidae</taxon>
        <taxon>Brachionus</taxon>
    </lineage>
</organism>
<dbReference type="InterPro" id="IPR006329">
    <property type="entry name" value="AMPD"/>
</dbReference>
<name>A0A3M7SDL0_BRAPC</name>